<keyword evidence="15" id="KW-1185">Reference proteome</keyword>
<feature type="binding site" evidence="11">
    <location>
        <position position="227"/>
    </location>
    <ligand>
        <name>FMN</name>
        <dbReference type="ChEBI" id="CHEBI:58210"/>
    </ligand>
</feature>
<dbReference type="NCBIfam" id="TIGR02151">
    <property type="entry name" value="IPP_isom_2"/>
    <property type="match status" value="1"/>
</dbReference>
<comment type="subunit">
    <text evidence="10 11">Homooctamer. Dimer of tetramers.</text>
</comment>
<comment type="cofactor">
    <cofactor evidence="11">
        <name>Mg(2+)</name>
        <dbReference type="ChEBI" id="CHEBI:18420"/>
    </cofactor>
</comment>
<keyword evidence="4 11" id="KW-0288">FMN</keyword>
<dbReference type="HAMAP" id="MF_00354">
    <property type="entry name" value="Idi_2"/>
    <property type="match status" value="1"/>
</dbReference>
<comment type="catalytic activity">
    <reaction evidence="11">
        <text>isopentenyl diphosphate = dimethylallyl diphosphate</text>
        <dbReference type="Rhea" id="RHEA:23284"/>
        <dbReference type="ChEBI" id="CHEBI:57623"/>
        <dbReference type="ChEBI" id="CHEBI:128769"/>
        <dbReference type="EC" id="5.3.3.2"/>
    </reaction>
</comment>
<evidence type="ECO:0000256" key="3">
    <source>
        <dbReference type="ARBA" id="ARBA00022630"/>
    </source>
</evidence>
<feature type="binding site" evidence="11">
    <location>
        <position position="171"/>
    </location>
    <ligand>
        <name>Mg(2+)</name>
        <dbReference type="ChEBI" id="CHEBI:18420"/>
    </ligand>
</feature>
<comment type="cofactor">
    <cofactor evidence="1 11">
        <name>FMN</name>
        <dbReference type="ChEBI" id="CHEBI:58210"/>
    </cofactor>
</comment>
<keyword evidence="9 11" id="KW-0413">Isomerase</keyword>
<evidence type="ECO:0000256" key="8">
    <source>
        <dbReference type="ARBA" id="ARBA00023229"/>
    </source>
</evidence>
<feature type="binding site" evidence="11">
    <location>
        <position position="170"/>
    </location>
    <ligand>
        <name>substrate</name>
    </ligand>
</feature>
<feature type="binding site" evidence="11">
    <location>
        <begin position="296"/>
        <end position="297"/>
    </location>
    <ligand>
        <name>FMN</name>
        <dbReference type="ChEBI" id="CHEBI:58210"/>
    </ligand>
</feature>
<feature type="binding site" evidence="11">
    <location>
        <begin position="81"/>
        <end position="83"/>
    </location>
    <ligand>
        <name>FMN</name>
        <dbReference type="ChEBI" id="CHEBI:58210"/>
    </ligand>
</feature>
<organism evidence="14 15">
    <name type="scientific">Brachybacterium hainanense</name>
    <dbReference type="NCBI Taxonomy" id="1541174"/>
    <lineage>
        <taxon>Bacteria</taxon>
        <taxon>Bacillati</taxon>
        <taxon>Actinomycetota</taxon>
        <taxon>Actinomycetes</taxon>
        <taxon>Micrococcales</taxon>
        <taxon>Dermabacteraceae</taxon>
        <taxon>Brachybacterium</taxon>
    </lineage>
</organism>
<keyword evidence="5 11" id="KW-0479">Metal-binding</keyword>
<dbReference type="PIRSF" id="PIRSF003314">
    <property type="entry name" value="IPP_isomerase"/>
    <property type="match status" value="1"/>
</dbReference>
<accession>A0ABV6R758</accession>
<dbReference type="InterPro" id="IPR011179">
    <property type="entry name" value="IPdP_isomerase"/>
</dbReference>
<feature type="binding site" evidence="11">
    <location>
        <position position="202"/>
    </location>
    <ligand>
        <name>FMN</name>
        <dbReference type="ChEBI" id="CHEBI:58210"/>
    </ligand>
</feature>
<keyword evidence="8 11" id="KW-0414">Isoprene biosynthesis</keyword>
<dbReference type="PANTHER" id="PTHR43665">
    <property type="entry name" value="ISOPENTENYL-DIPHOSPHATE DELTA-ISOMERASE"/>
    <property type="match status" value="1"/>
</dbReference>
<evidence type="ECO:0000256" key="9">
    <source>
        <dbReference type="ARBA" id="ARBA00023235"/>
    </source>
</evidence>
<evidence type="ECO:0000256" key="10">
    <source>
        <dbReference type="ARBA" id="ARBA00025810"/>
    </source>
</evidence>
<evidence type="ECO:0000313" key="14">
    <source>
        <dbReference type="EMBL" id="MFC0672824.1"/>
    </source>
</evidence>
<keyword evidence="3 11" id="KW-0285">Flavoprotein</keyword>
<comment type="function">
    <text evidence="11">Involved in the biosynthesis of isoprenoids. Catalyzes the 1,3-allylic rearrangement of the homoallylic substrate isopentenyl (IPP) to its allylic isomer, dimethylallyl diphosphate (DMAPP).</text>
</comment>
<keyword evidence="2 11" id="KW-0963">Cytoplasm</keyword>
<evidence type="ECO:0000256" key="2">
    <source>
        <dbReference type="ARBA" id="ARBA00022490"/>
    </source>
</evidence>
<keyword evidence="7 11" id="KW-0521">NADP</keyword>
<feature type="binding site" evidence="11">
    <location>
        <position position="232"/>
    </location>
    <ligand>
        <name>FMN</name>
        <dbReference type="ChEBI" id="CHEBI:58210"/>
    </ligand>
</feature>
<comment type="caution">
    <text evidence="14">The sequence shown here is derived from an EMBL/GenBank/DDBJ whole genome shotgun (WGS) entry which is preliminary data.</text>
</comment>
<name>A0ABV6R758_9MICO</name>
<feature type="region of interest" description="Disordered" evidence="12">
    <location>
        <begin position="365"/>
        <end position="389"/>
    </location>
</feature>
<evidence type="ECO:0000256" key="5">
    <source>
        <dbReference type="ARBA" id="ARBA00022723"/>
    </source>
</evidence>
<protein>
    <recommendedName>
        <fullName evidence="11">Isopentenyl-diphosphate delta-isomerase</fullName>
        <shortName evidence="11">IPP isomerase</shortName>
        <ecNumber evidence="11">5.3.3.2</ecNumber>
    </recommendedName>
    <alternativeName>
        <fullName evidence="11">Isopentenyl diphosphate:dimethylallyl diphosphate isomerase</fullName>
    </alternativeName>
    <alternativeName>
        <fullName evidence="11">Isopentenyl pyrophosphate isomerase</fullName>
    </alternativeName>
    <alternativeName>
        <fullName evidence="11">Type 2 isopentenyl diphosphate isomerase</fullName>
        <shortName evidence="11">IDI-2</shortName>
    </alternativeName>
</protein>
<dbReference type="Gene3D" id="3.20.20.70">
    <property type="entry name" value="Aldolase class I"/>
    <property type="match status" value="1"/>
</dbReference>
<feature type="binding site" evidence="11">
    <location>
        <position position="111"/>
    </location>
    <ligand>
        <name>FMN</name>
        <dbReference type="ChEBI" id="CHEBI:58210"/>
    </ligand>
</feature>
<dbReference type="EMBL" id="JBHLSV010000002">
    <property type="protein sequence ID" value="MFC0672824.1"/>
    <property type="molecule type" value="Genomic_DNA"/>
</dbReference>
<evidence type="ECO:0000256" key="12">
    <source>
        <dbReference type="SAM" id="MobiDB-lite"/>
    </source>
</evidence>
<proteinExistence type="inferred from homology"/>
<dbReference type="GO" id="GO:0004452">
    <property type="term" value="F:isopentenyl-diphosphate delta-isomerase activity"/>
    <property type="evidence" value="ECO:0007669"/>
    <property type="project" value="UniProtKB-EC"/>
</dbReference>
<evidence type="ECO:0000259" key="13">
    <source>
        <dbReference type="Pfam" id="PF01070"/>
    </source>
</evidence>
<dbReference type="EC" id="5.3.3.2" evidence="11"/>
<dbReference type="Pfam" id="PF01070">
    <property type="entry name" value="FMN_dh"/>
    <property type="match status" value="1"/>
</dbReference>
<keyword evidence="6 11" id="KW-0460">Magnesium</keyword>
<comment type="cofactor">
    <cofactor evidence="11">
        <name>NADPH</name>
        <dbReference type="ChEBI" id="CHEBI:57783"/>
    </cofactor>
</comment>
<feature type="domain" description="FMN-dependent dehydrogenase" evidence="13">
    <location>
        <begin position="184"/>
        <end position="337"/>
    </location>
</feature>
<evidence type="ECO:0000313" key="15">
    <source>
        <dbReference type="Proteomes" id="UP001589793"/>
    </source>
</evidence>
<comment type="similarity">
    <text evidence="11">Belongs to the IPP isomerase type 2 family.</text>
</comment>
<comment type="subcellular location">
    <subcellularLocation>
        <location evidence="11">Cytoplasm</location>
    </subcellularLocation>
</comment>
<dbReference type="CDD" id="cd02811">
    <property type="entry name" value="IDI-2_FMN"/>
    <property type="match status" value="1"/>
</dbReference>
<dbReference type="SUPFAM" id="SSF51395">
    <property type="entry name" value="FMN-linked oxidoreductases"/>
    <property type="match status" value="1"/>
</dbReference>
<dbReference type="RefSeq" id="WP_376977917.1">
    <property type="nucleotide sequence ID" value="NZ_JBHLSV010000002.1"/>
</dbReference>
<dbReference type="InterPro" id="IPR013785">
    <property type="entry name" value="Aldolase_TIM"/>
</dbReference>
<evidence type="ECO:0000256" key="1">
    <source>
        <dbReference type="ARBA" id="ARBA00001917"/>
    </source>
</evidence>
<evidence type="ECO:0000256" key="6">
    <source>
        <dbReference type="ARBA" id="ARBA00022842"/>
    </source>
</evidence>
<dbReference type="PANTHER" id="PTHR43665:SF1">
    <property type="entry name" value="ISOPENTENYL-DIPHOSPHATE DELTA-ISOMERASE"/>
    <property type="match status" value="1"/>
</dbReference>
<reference evidence="14 15" key="1">
    <citation type="submission" date="2024-09" db="EMBL/GenBank/DDBJ databases">
        <authorList>
            <person name="Sun Q."/>
            <person name="Mori K."/>
        </authorList>
    </citation>
    <scope>NUCLEOTIDE SEQUENCE [LARGE SCALE GENOMIC DNA]</scope>
    <source>
        <strain evidence="14 15">CICC 10874</strain>
    </source>
</reference>
<dbReference type="InterPro" id="IPR000262">
    <property type="entry name" value="FMN-dep_DH"/>
</dbReference>
<evidence type="ECO:0000256" key="11">
    <source>
        <dbReference type="HAMAP-Rule" id="MF_00354"/>
    </source>
</evidence>
<gene>
    <name evidence="11 14" type="primary">fni</name>
    <name evidence="14" type="ORF">ACFFF6_02510</name>
</gene>
<feature type="binding site" evidence="11">
    <location>
        <position position="140"/>
    </location>
    <ligand>
        <name>FMN</name>
        <dbReference type="ChEBI" id="CHEBI:58210"/>
    </ligand>
</feature>
<evidence type="ECO:0000256" key="4">
    <source>
        <dbReference type="ARBA" id="ARBA00022643"/>
    </source>
</evidence>
<evidence type="ECO:0000256" key="7">
    <source>
        <dbReference type="ARBA" id="ARBA00022857"/>
    </source>
</evidence>
<sequence>MAAENAPGRVAAPVPPAGLAASRKEDHIRLAHEQRRGPAARNDFDDVEIVHHALDGIDIDDVSLETRVGPWTWSAPLYINGMTGGTGTAHTVNRALAIAARETGVPMASGSVGIALDDPAAAASFRVIREENPDGFVMANIGAGRSAEDARRAVDLLQADALQLHLNAVQETIMPEGERSFSGWMRGLEEVVAGAGVPVIVKEVGFGLSGRTLRRLAEAGVQVADVSGRGGTNFARIEAARRSDDVSYLGTFGQSAVACLLEAPAEGPDLLASGGVRTPLDAVRSYALGARAAGVAGPFLTVALEGGAEGAVDEITAWLARIAELLALVGARSAQEALSTDVLVRGAAREGAQLRGIDLTALTHRTDSRPLGSGAVPSSRPDGTDTEEA</sequence>
<feature type="binding site" evidence="11">
    <location>
        <begin position="23"/>
        <end position="24"/>
    </location>
    <ligand>
        <name>substrate</name>
    </ligand>
</feature>
<dbReference type="Proteomes" id="UP001589793">
    <property type="component" value="Unassembled WGS sequence"/>
</dbReference>
<feature type="binding site" evidence="11">
    <location>
        <begin position="275"/>
        <end position="277"/>
    </location>
    <ligand>
        <name>FMN</name>
        <dbReference type="ChEBI" id="CHEBI:58210"/>
    </ligand>
</feature>
<comment type="caution">
    <text evidence="11">Lacks conserved residue(s) required for the propagation of feature annotation.</text>
</comment>